<name>A0AAW2FH41_9HYME</name>
<sequence length="74" mass="8687">MFCEFYAHLDGHDNLLPQAFKRIEIADYIHLFESFMKYITAKQNEVNEVDSIIILIVNSEETLLTFNRKTPHLG</sequence>
<dbReference type="AlphaFoldDB" id="A0AAW2FH41"/>
<proteinExistence type="predicted"/>
<reference evidence="1 2" key="1">
    <citation type="submission" date="2023-03" db="EMBL/GenBank/DDBJ databases">
        <title>High recombination rates correlate with genetic variation in Cardiocondyla obscurior ants.</title>
        <authorList>
            <person name="Errbii M."/>
        </authorList>
    </citation>
    <scope>NUCLEOTIDE SEQUENCE [LARGE SCALE GENOMIC DNA]</scope>
    <source>
        <strain evidence="1">Alpha-2009</strain>
        <tissue evidence="1">Whole body</tissue>
    </source>
</reference>
<dbReference type="Proteomes" id="UP001430953">
    <property type="component" value="Unassembled WGS sequence"/>
</dbReference>
<gene>
    <name evidence="1" type="ORF">PUN28_011810</name>
</gene>
<evidence type="ECO:0000313" key="1">
    <source>
        <dbReference type="EMBL" id="KAL0114752.1"/>
    </source>
</evidence>
<dbReference type="EMBL" id="JADYXP020000011">
    <property type="protein sequence ID" value="KAL0114752.1"/>
    <property type="molecule type" value="Genomic_DNA"/>
</dbReference>
<accession>A0AAW2FH41</accession>
<organism evidence="1 2">
    <name type="scientific">Cardiocondyla obscurior</name>
    <dbReference type="NCBI Taxonomy" id="286306"/>
    <lineage>
        <taxon>Eukaryota</taxon>
        <taxon>Metazoa</taxon>
        <taxon>Ecdysozoa</taxon>
        <taxon>Arthropoda</taxon>
        <taxon>Hexapoda</taxon>
        <taxon>Insecta</taxon>
        <taxon>Pterygota</taxon>
        <taxon>Neoptera</taxon>
        <taxon>Endopterygota</taxon>
        <taxon>Hymenoptera</taxon>
        <taxon>Apocrita</taxon>
        <taxon>Aculeata</taxon>
        <taxon>Formicoidea</taxon>
        <taxon>Formicidae</taxon>
        <taxon>Myrmicinae</taxon>
        <taxon>Cardiocondyla</taxon>
    </lineage>
</organism>
<comment type="caution">
    <text evidence="1">The sequence shown here is derived from an EMBL/GenBank/DDBJ whole genome shotgun (WGS) entry which is preliminary data.</text>
</comment>
<evidence type="ECO:0000313" key="2">
    <source>
        <dbReference type="Proteomes" id="UP001430953"/>
    </source>
</evidence>
<keyword evidence="2" id="KW-1185">Reference proteome</keyword>
<protein>
    <submittedName>
        <fullName evidence="1">Uncharacterized protein</fullName>
    </submittedName>
</protein>